<comment type="caution">
    <text evidence="2">The sequence shown here is derived from an EMBL/GenBank/DDBJ whole genome shotgun (WGS) entry which is preliminary data.</text>
</comment>
<dbReference type="OrthoDB" id="9963290at2759"/>
<dbReference type="EMBL" id="RJVU01063207">
    <property type="protein sequence ID" value="ROJ26378.1"/>
    <property type="molecule type" value="Genomic_DNA"/>
</dbReference>
<accession>A0A3N0XR91</accession>
<proteinExistence type="predicted"/>
<reference evidence="2 3" key="1">
    <citation type="submission" date="2018-10" db="EMBL/GenBank/DDBJ databases">
        <title>Genome assembly for a Yunnan-Guizhou Plateau 3E fish, Anabarilius grahami (Regan), and its evolutionary and genetic applications.</title>
        <authorList>
            <person name="Jiang W."/>
        </authorList>
    </citation>
    <scope>NUCLEOTIDE SEQUENCE [LARGE SCALE GENOMIC DNA]</scope>
    <source>
        <strain evidence="2">AG-KIZ</strain>
        <tissue evidence="2">Muscle</tissue>
    </source>
</reference>
<sequence length="160" mass="18058">MPVFRVRSELVYCPFCSPSFWMSLRETSVSRDSVSEETDRLLADQVTRSAKSQITAVNLHADFIQPFSSEDAPVEVLTSMDDLDVSAMYSVKHLKLFKQEEYKLRQHAPKEAQTGPTTPEDTGAGQWQCQYKTITNLCHHVPEGGPTPDDYDSRKTRGIS</sequence>
<dbReference type="AlphaFoldDB" id="A0A3N0XR91"/>
<organism evidence="2 3">
    <name type="scientific">Anabarilius grahami</name>
    <name type="common">Kanglang fish</name>
    <name type="synonym">Barilius grahami</name>
    <dbReference type="NCBI Taxonomy" id="495550"/>
    <lineage>
        <taxon>Eukaryota</taxon>
        <taxon>Metazoa</taxon>
        <taxon>Chordata</taxon>
        <taxon>Craniata</taxon>
        <taxon>Vertebrata</taxon>
        <taxon>Euteleostomi</taxon>
        <taxon>Actinopterygii</taxon>
        <taxon>Neopterygii</taxon>
        <taxon>Teleostei</taxon>
        <taxon>Ostariophysi</taxon>
        <taxon>Cypriniformes</taxon>
        <taxon>Xenocyprididae</taxon>
        <taxon>Xenocypridinae</taxon>
        <taxon>Xenocypridinae incertae sedis</taxon>
        <taxon>Anabarilius</taxon>
    </lineage>
</organism>
<feature type="region of interest" description="Disordered" evidence="1">
    <location>
        <begin position="140"/>
        <end position="160"/>
    </location>
</feature>
<dbReference type="Proteomes" id="UP000281406">
    <property type="component" value="Unassembled WGS sequence"/>
</dbReference>
<protein>
    <submittedName>
        <fullName evidence="2">Uncharacterized protein</fullName>
    </submittedName>
</protein>
<feature type="compositionally biased region" description="Basic and acidic residues" evidence="1">
    <location>
        <begin position="151"/>
        <end position="160"/>
    </location>
</feature>
<evidence type="ECO:0000313" key="2">
    <source>
        <dbReference type="EMBL" id="ROJ26378.1"/>
    </source>
</evidence>
<evidence type="ECO:0000313" key="3">
    <source>
        <dbReference type="Proteomes" id="UP000281406"/>
    </source>
</evidence>
<keyword evidence="3" id="KW-1185">Reference proteome</keyword>
<gene>
    <name evidence="2" type="ORF">DPX16_12540</name>
</gene>
<name>A0A3N0XR91_ANAGA</name>
<evidence type="ECO:0000256" key="1">
    <source>
        <dbReference type="SAM" id="MobiDB-lite"/>
    </source>
</evidence>